<protein>
    <submittedName>
        <fullName evidence="2">DUF420 domain-containing protein</fullName>
    </submittedName>
</protein>
<dbReference type="InterPro" id="IPR007352">
    <property type="entry name" value="DUF420"/>
</dbReference>
<feature type="transmembrane region" description="Helical" evidence="1">
    <location>
        <begin position="112"/>
        <end position="136"/>
    </location>
</feature>
<name>A0AAE3LKI6_9BACT</name>
<comment type="caution">
    <text evidence="2">The sequence shown here is derived from an EMBL/GenBank/DDBJ whole genome shotgun (WGS) entry which is preliminary data.</text>
</comment>
<keyword evidence="3" id="KW-1185">Reference proteome</keyword>
<dbReference type="RefSeq" id="WP_263037911.1">
    <property type="nucleotide sequence ID" value="NZ_JAOTPL010000009.1"/>
</dbReference>
<feature type="transmembrane region" description="Helical" evidence="1">
    <location>
        <begin position="157"/>
        <end position="175"/>
    </location>
</feature>
<organism evidence="2 3">
    <name type="scientific">Haoranjiania flava</name>
    <dbReference type="NCBI Taxonomy" id="1856322"/>
    <lineage>
        <taxon>Bacteria</taxon>
        <taxon>Pseudomonadati</taxon>
        <taxon>Bacteroidota</taxon>
        <taxon>Chitinophagia</taxon>
        <taxon>Chitinophagales</taxon>
        <taxon>Chitinophagaceae</taxon>
        <taxon>Haoranjiania</taxon>
    </lineage>
</organism>
<evidence type="ECO:0000313" key="2">
    <source>
        <dbReference type="EMBL" id="MCU7694424.1"/>
    </source>
</evidence>
<accession>A0AAE3LKI6</accession>
<sequence>MQKNDKAARMIIGIVSLVIFIAIVALDRHVVQVPYPFSFDVHIFALINAVINSCVALLLMLGFLAAKQRRYLLHKKLMLFAIIFSVLFLVSYICHHMWAGDTSFGAKGMIRYIYYFILITHIILAGLILPFILFTAYRGLTGEYDKHRKIARYTFPLWLYVAVTGPLIYILISPYY</sequence>
<dbReference type="EMBL" id="JAOTPL010000009">
    <property type="protein sequence ID" value="MCU7694424.1"/>
    <property type="molecule type" value="Genomic_DNA"/>
</dbReference>
<evidence type="ECO:0000313" key="3">
    <source>
        <dbReference type="Proteomes" id="UP001209317"/>
    </source>
</evidence>
<feature type="transmembrane region" description="Helical" evidence="1">
    <location>
        <begin position="41"/>
        <end position="65"/>
    </location>
</feature>
<gene>
    <name evidence="2" type="ORF">OD355_07835</name>
</gene>
<dbReference type="AlphaFoldDB" id="A0AAE3LKI6"/>
<proteinExistence type="predicted"/>
<keyword evidence="1" id="KW-1133">Transmembrane helix</keyword>
<reference evidence="2" key="1">
    <citation type="submission" date="2022-10" db="EMBL/GenBank/DDBJ databases">
        <authorList>
            <person name="Kim H.S."/>
            <person name="Kim J.-S."/>
            <person name="Suh M.K."/>
            <person name="Eom M.K."/>
            <person name="Lee J.-S."/>
        </authorList>
    </citation>
    <scope>NUCLEOTIDE SEQUENCE</scope>
    <source>
        <strain evidence="2">LIP-5</strain>
    </source>
</reference>
<keyword evidence="1" id="KW-0812">Transmembrane</keyword>
<dbReference type="Pfam" id="PF04238">
    <property type="entry name" value="DUF420"/>
    <property type="match status" value="1"/>
</dbReference>
<keyword evidence="1" id="KW-0472">Membrane</keyword>
<feature type="transmembrane region" description="Helical" evidence="1">
    <location>
        <begin position="7"/>
        <end position="26"/>
    </location>
</feature>
<dbReference type="Proteomes" id="UP001209317">
    <property type="component" value="Unassembled WGS sequence"/>
</dbReference>
<dbReference type="PANTHER" id="PTHR37692:SF1">
    <property type="entry name" value="DUF420 DOMAIN-CONTAINING PROTEIN"/>
    <property type="match status" value="1"/>
</dbReference>
<evidence type="ECO:0000256" key="1">
    <source>
        <dbReference type="SAM" id="Phobius"/>
    </source>
</evidence>
<dbReference type="PANTHER" id="PTHR37692">
    <property type="entry name" value="HYPOTHETICAL MEMBRANE SPANNING PROTEIN"/>
    <property type="match status" value="1"/>
</dbReference>
<feature type="transmembrane region" description="Helical" evidence="1">
    <location>
        <begin position="77"/>
        <end position="100"/>
    </location>
</feature>